<dbReference type="PANTHER" id="PTHR46599:SF6">
    <property type="entry name" value="DUAL SPECIFICITY PHOSPHATASE 26"/>
    <property type="match status" value="1"/>
</dbReference>
<dbReference type="InterPro" id="IPR029526">
    <property type="entry name" value="PGBD"/>
</dbReference>
<evidence type="ECO:0000259" key="1">
    <source>
        <dbReference type="Pfam" id="PF13843"/>
    </source>
</evidence>
<comment type="caution">
    <text evidence="2">The sequence shown here is derived from an EMBL/GenBank/DDBJ whole genome shotgun (WGS) entry which is preliminary data.</text>
</comment>
<dbReference type="Pfam" id="PF13843">
    <property type="entry name" value="DDE_Tnp_1_7"/>
    <property type="match status" value="1"/>
</dbReference>
<organism evidence="2 3">
    <name type="scientific">Rhamnusium bicolor</name>
    <dbReference type="NCBI Taxonomy" id="1586634"/>
    <lineage>
        <taxon>Eukaryota</taxon>
        <taxon>Metazoa</taxon>
        <taxon>Ecdysozoa</taxon>
        <taxon>Arthropoda</taxon>
        <taxon>Hexapoda</taxon>
        <taxon>Insecta</taxon>
        <taxon>Pterygota</taxon>
        <taxon>Neoptera</taxon>
        <taxon>Endopterygota</taxon>
        <taxon>Coleoptera</taxon>
        <taxon>Polyphaga</taxon>
        <taxon>Cucujiformia</taxon>
        <taxon>Chrysomeloidea</taxon>
        <taxon>Cerambycidae</taxon>
        <taxon>Lepturinae</taxon>
        <taxon>Rhagiini</taxon>
        <taxon>Rhamnusium</taxon>
    </lineage>
</organism>
<dbReference type="PANTHER" id="PTHR46599">
    <property type="entry name" value="PIGGYBAC TRANSPOSABLE ELEMENT-DERIVED PROTEIN 4"/>
    <property type="match status" value="1"/>
</dbReference>
<sequence>MSKVRFDFFSASLRFDDKTTRAERRALSVFAPISEIWEEFIEVCRTKYKPSSYVKIDEQLVEFRGKCHFRMYIPNKPSKYGLKIVLLNDVSAKYLINASLYLDKSTRTNGLPLADYFVELLARAIYGTNRNITMDNWFTNVSLADRLLSRPYNLTIVETIRKK</sequence>
<evidence type="ECO:0000313" key="3">
    <source>
        <dbReference type="Proteomes" id="UP001162156"/>
    </source>
</evidence>
<dbReference type="Proteomes" id="UP001162156">
    <property type="component" value="Unassembled WGS sequence"/>
</dbReference>
<feature type="domain" description="PiggyBac transposable element-derived protein" evidence="1">
    <location>
        <begin position="1"/>
        <end position="157"/>
    </location>
</feature>
<accession>A0AAV8WNT4</accession>
<keyword evidence="3" id="KW-1185">Reference proteome</keyword>
<protein>
    <recommendedName>
        <fullName evidence="1">PiggyBac transposable element-derived protein domain-containing protein</fullName>
    </recommendedName>
</protein>
<name>A0AAV8WNT4_9CUCU</name>
<evidence type="ECO:0000313" key="2">
    <source>
        <dbReference type="EMBL" id="KAJ8928099.1"/>
    </source>
</evidence>
<dbReference type="EMBL" id="JANEYF010005471">
    <property type="protein sequence ID" value="KAJ8928099.1"/>
    <property type="molecule type" value="Genomic_DNA"/>
</dbReference>
<reference evidence="2" key="1">
    <citation type="journal article" date="2023" name="Insect Mol. Biol.">
        <title>Genome sequencing provides insights into the evolution of gene families encoding plant cell wall-degrading enzymes in longhorned beetles.</title>
        <authorList>
            <person name="Shin N.R."/>
            <person name="Okamura Y."/>
            <person name="Kirsch R."/>
            <person name="Pauchet Y."/>
        </authorList>
    </citation>
    <scope>NUCLEOTIDE SEQUENCE</scope>
    <source>
        <strain evidence="2">RBIC_L_NR</strain>
    </source>
</reference>
<gene>
    <name evidence="2" type="ORF">NQ314_019364</name>
</gene>
<dbReference type="AlphaFoldDB" id="A0AAV8WNT4"/>
<proteinExistence type="predicted"/>